<dbReference type="NCBIfam" id="TIGR00231">
    <property type="entry name" value="small_GTP"/>
    <property type="match status" value="1"/>
</dbReference>
<comment type="similarity">
    <text evidence="1">Belongs to the small GTPase superfamily. Rho family.</text>
</comment>
<name>A0AA38HLT6_9CUCU</name>
<dbReference type="GO" id="GO:0003006">
    <property type="term" value="P:developmental process involved in reproduction"/>
    <property type="evidence" value="ECO:0007669"/>
    <property type="project" value="UniProtKB-ARBA"/>
</dbReference>
<dbReference type="CDD" id="cd00157">
    <property type="entry name" value="Rho"/>
    <property type="match status" value="1"/>
</dbReference>
<accession>A0AA38HLT6</accession>
<dbReference type="InterPro" id="IPR003578">
    <property type="entry name" value="Small_GTPase_Rho"/>
</dbReference>
<dbReference type="AlphaFoldDB" id="A0AA38HLT6"/>
<comment type="caution">
    <text evidence="4">The sequence shown here is derived from an EMBL/GenBank/DDBJ whole genome shotgun (WGS) entry which is preliminary data.</text>
</comment>
<evidence type="ECO:0000313" key="5">
    <source>
        <dbReference type="Proteomes" id="UP001168821"/>
    </source>
</evidence>
<dbReference type="GO" id="GO:0001667">
    <property type="term" value="P:ameboidal-type cell migration"/>
    <property type="evidence" value="ECO:0007669"/>
    <property type="project" value="UniProtKB-ARBA"/>
</dbReference>
<evidence type="ECO:0000256" key="1">
    <source>
        <dbReference type="ARBA" id="ARBA00010142"/>
    </source>
</evidence>
<evidence type="ECO:0000256" key="3">
    <source>
        <dbReference type="ARBA" id="ARBA00023134"/>
    </source>
</evidence>
<evidence type="ECO:0000256" key="2">
    <source>
        <dbReference type="ARBA" id="ARBA00022741"/>
    </source>
</evidence>
<dbReference type="InterPro" id="IPR005225">
    <property type="entry name" value="Small_GTP-bd"/>
</dbReference>
<dbReference type="GO" id="GO:0035099">
    <property type="term" value="P:hemocyte migration"/>
    <property type="evidence" value="ECO:0007669"/>
    <property type="project" value="UniProtKB-ARBA"/>
</dbReference>
<dbReference type="PROSITE" id="PS51419">
    <property type="entry name" value="RAB"/>
    <property type="match status" value="1"/>
</dbReference>
<dbReference type="GO" id="GO:0007264">
    <property type="term" value="P:small GTPase-mediated signal transduction"/>
    <property type="evidence" value="ECO:0007669"/>
    <property type="project" value="InterPro"/>
</dbReference>
<keyword evidence="3" id="KW-0342">GTP-binding</keyword>
<dbReference type="PROSITE" id="PS51420">
    <property type="entry name" value="RHO"/>
    <property type="match status" value="1"/>
</dbReference>
<dbReference type="Proteomes" id="UP001168821">
    <property type="component" value="Unassembled WGS sequence"/>
</dbReference>
<dbReference type="SMART" id="SM00176">
    <property type="entry name" value="RAN"/>
    <property type="match status" value="1"/>
</dbReference>
<dbReference type="GO" id="GO:0022412">
    <property type="term" value="P:cellular process involved in reproduction in multicellular organism"/>
    <property type="evidence" value="ECO:0007669"/>
    <property type="project" value="UniProtKB-ARBA"/>
</dbReference>
<evidence type="ECO:0008006" key="6">
    <source>
        <dbReference type="Google" id="ProtNLM"/>
    </source>
</evidence>
<dbReference type="SMART" id="SM00173">
    <property type="entry name" value="RAS"/>
    <property type="match status" value="1"/>
</dbReference>
<dbReference type="GO" id="GO:0003924">
    <property type="term" value="F:GTPase activity"/>
    <property type="evidence" value="ECO:0007669"/>
    <property type="project" value="InterPro"/>
</dbReference>
<keyword evidence="2" id="KW-0547">Nucleotide-binding</keyword>
<organism evidence="4 5">
    <name type="scientific">Zophobas morio</name>
    <dbReference type="NCBI Taxonomy" id="2755281"/>
    <lineage>
        <taxon>Eukaryota</taxon>
        <taxon>Metazoa</taxon>
        <taxon>Ecdysozoa</taxon>
        <taxon>Arthropoda</taxon>
        <taxon>Hexapoda</taxon>
        <taxon>Insecta</taxon>
        <taxon>Pterygota</taxon>
        <taxon>Neoptera</taxon>
        <taxon>Endopterygota</taxon>
        <taxon>Coleoptera</taxon>
        <taxon>Polyphaga</taxon>
        <taxon>Cucujiformia</taxon>
        <taxon>Tenebrionidae</taxon>
        <taxon>Zophobas</taxon>
    </lineage>
</organism>
<dbReference type="GO" id="GO:0035006">
    <property type="term" value="P:melanization defense response"/>
    <property type="evidence" value="ECO:0007669"/>
    <property type="project" value="UniProtKB-ARBA"/>
</dbReference>
<dbReference type="PRINTS" id="PR00449">
    <property type="entry name" value="RASTRNSFRMNG"/>
</dbReference>
<dbReference type="EMBL" id="JALNTZ010000010">
    <property type="protein sequence ID" value="KAJ3639416.1"/>
    <property type="molecule type" value="Genomic_DNA"/>
</dbReference>
<dbReference type="SMART" id="SM00175">
    <property type="entry name" value="RAB"/>
    <property type="match status" value="1"/>
</dbReference>
<dbReference type="Gene3D" id="3.40.50.300">
    <property type="entry name" value="P-loop containing nucleotide triphosphate hydrolases"/>
    <property type="match status" value="1"/>
</dbReference>
<proteinExistence type="inferred from homology"/>
<protein>
    <recommendedName>
        <fullName evidence="6">Ras-like GTP-binding protein Rho1</fullName>
    </recommendedName>
</protein>
<reference evidence="4" key="1">
    <citation type="journal article" date="2023" name="G3 (Bethesda)">
        <title>Whole genome assemblies of Zophobas morio and Tenebrio molitor.</title>
        <authorList>
            <person name="Kaur S."/>
            <person name="Stinson S.A."/>
            <person name="diCenzo G.C."/>
        </authorList>
    </citation>
    <scope>NUCLEOTIDE SEQUENCE</scope>
    <source>
        <strain evidence="4">QUZm001</strain>
    </source>
</reference>
<evidence type="ECO:0000313" key="4">
    <source>
        <dbReference type="EMBL" id="KAJ3639416.1"/>
    </source>
</evidence>
<gene>
    <name evidence="4" type="ORF">Zmor_002777</name>
</gene>
<dbReference type="InterPro" id="IPR027417">
    <property type="entry name" value="P-loop_NTPase"/>
</dbReference>
<sequence length="190" mass="21471">MVHKKIVVIGDGACGKTCLSVTFCKNEFPEDHIPTIYDTYCKTVLVEDRNVELAVWDTAGEEDYDRLRPLSYANASVIIVCFAIDNPISLSNVEAKWAPEVKHYCRKVPLILVGNKLDLRNNTGSVEALQTRDLHPVNYEEGMKMAKKIKARNYIECSAKHMMRVQDVFLTAAHIALEQDTVQKCCSCFK</sequence>
<dbReference type="PANTHER" id="PTHR24072">
    <property type="entry name" value="RHO FAMILY GTPASE"/>
    <property type="match status" value="1"/>
</dbReference>
<dbReference type="InterPro" id="IPR001806">
    <property type="entry name" value="Small_GTPase"/>
</dbReference>
<dbReference type="SMART" id="SM00174">
    <property type="entry name" value="RHO"/>
    <property type="match status" value="1"/>
</dbReference>
<dbReference type="Pfam" id="PF00071">
    <property type="entry name" value="Ras"/>
    <property type="match status" value="1"/>
</dbReference>
<dbReference type="FunFam" id="3.40.50.300:FF:001179">
    <property type="entry name" value="Rho family GTPase"/>
    <property type="match status" value="1"/>
</dbReference>
<dbReference type="PROSITE" id="PS51421">
    <property type="entry name" value="RAS"/>
    <property type="match status" value="1"/>
</dbReference>
<dbReference type="GO" id="GO:0005525">
    <property type="term" value="F:GTP binding"/>
    <property type="evidence" value="ECO:0007669"/>
    <property type="project" value="UniProtKB-KW"/>
</dbReference>
<dbReference type="SUPFAM" id="SSF52540">
    <property type="entry name" value="P-loop containing nucleoside triphosphate hydrolases"/>
    <property type="match status" value="1"/>
</dbReference>
<keyword evidence="5" id="KW-1185">Reference proteome</keyword>